<gene>
    <name evidence="1" type="ORF">HMPREF3208_01182</name>
</gene>
<dbReference type="AlphaFoldDB" id="A0A133NSD5"/>
<evidence type="ECO:0000313" key="1">
    <source>
        <dbReference type="EMBL" id="KXA19197.1"/>
    </source>
</evidence>
<protein>
    <submittedName>
        <fullName evidence="1">Uncharacterized protein</fullName>
    </submittedName>
</protein>
<proteinExistence type="predicted"/>
<accession>A0A133NSD5</accession>
<comment type="caution">
    <text evidence="1">The sequence shown here is derived from an EMBL/GenBank/DDBJ whole genome shotgun (WGS) entry which is preliminary data.</text>
</comment>
<dbReference type="PATRIC" id="fig|2702.100.peg.1167"/>
<organism evidence="1 2">
    <name type="scientific">Gardnerella vaginalis</name>
    <dbReference type="NCBI Taxonomy" id="2702"/>
    <lineage>
        <taxon>Bacteria</taxon>
        <taxon>Bacillati</taxon>
        <taxon>Actinomycetota</taxon>
        <taxon>Actinomycetes</taxon>
        <taxon>Bifidobacteriales</taxon>
        <taxon>Bifidobacteriaceae</taxon>
        <taxon>Gardnerella</taxon>
    </lineage>
</organism>
<dbReference type="EMBL" id="LRQB01000075">
    <property type="protein sequence ID" value="KXA19197.1"/>
    <property type="molecule type" value="Genomic_DNA"/>
</dbReference>
<evidence type="ECO:0000313" key="2">
    <source>
        <dbReference type="Proteomes" id="UP000070687"/>
    </source>
</evidence>
<reference evidence="1 2" key="1">
    <citation type="submission" date="2016-01" db="EMBL/GenBank/DDBJ databases">
        <authorList>
            <person name="Oliw E.H."/>
        </authorList>
    </citation>
    <scope>NUCLEOTIDE SEQUENCE [LARGE SCALE GENOMIC DNA]</scope>
    <source>
        <strain evidence="1 2">PSS_7772B</strain>
    </source>
</reference>
<sequence length="325" mass="37206">MHLEKLASSSYLLDATYKHVYREEIDMAIANVDVKDQVPHKCVDDFDIQGLMKIYGESAHSFNGCLDFVGLEDFNGFAGKEISDIKGKIYPSKECCYFMTFPKEYIGLHCSRHEQWIEGLQYWVPVAADGFLEHVTEYGKQCTINNLAITALGRWYNMFSNDGNLLGSDFIALPMAMLHNINVRDAMLITILDENQEWYDEKTLVDFAFCPHTPEISRNLRHCLEAKFAQTTKKPDVSRAVHACKVLQAMALVTHSIPELTVQIYALLAYISWWFHLGDVQHYTHRALSIDPDCSMAKIVLGADEHHLEPAWCECYATPQNRKRE</sequence>
<dbReference type="OrthoDB" id="3243184at2"/>
<name>A0A133NSD5_GARVA</name>
<dbReference type="Proteomes" id="UP000070687">
    <property type="component" value="Unassembled WGS sequence"/>
</dbReference>